<dbReference type="Gene3D" id="1.10.287.470">
    <property type="entry name" value="Helix hairpin bin"/>
    <property type="match status" value="1"/>
</dbReference>
<accession>A0A1T4VEN4</accession>
<dbReference type="PANTHER" id="PTHR30469">
    <property type="entry name" value="MULTIDRUG RESISTANCE PROTEIN MDTA"/>
    <property type="match status" value="1"/>
</dbReference>
<name>A0A1T4VEN4_9BACT</name>
<dbReference type="NCBIfam" id="TIGR01730">
    <property type="entry name" value="RND_mfp"/>
    <property type="match status" value="1"/>
</dbReference>
<dbReference type="Gene3D" id="2.40.420.20">
    <property type="match status" value="1"/>
</dbReference>
<gene>
    <name evidence="4" type="ORF">SAMN02745702_00128</name>
</gene>
<feature type="signal peptide" evidence="2">
    <location>
        <begin position="1"/>
        <end position="22"/>
    </location>
</feature>
<feature type="domain" description="Multidrug resistance protein MdtA-like C-terminal permuted SH3" evidence="3">
    <location>
        <begin position="298"/>
        <end position="356"/>
    </location>
</feature>
<dbReference type="Gene3D" id="2.40.50.100">
    <property type="match status" value="1"/>
</dbReference>
<dbReference type="STRING" id="1121442.SAMN02745702_00128"/>
<keyword evidence="2" id="KW-0732">Signal</keyword>
<evidence type="ECO:0000313" key="5">
    <source>
        <dbReference type="Proteomes" id="UP000189733"/>
    </source>
</evidence>
<feature type="chain" id="PRO_5012120305" evidence="2">
    <location>
        <begin position="23"/>
        <end position="368"/>
    </location>
</feature>
<dbReference type="InterPro" id="IPR006143">
    <property type="entry name" value="RND_pump_MFP"/>
</dbReference>
<comment type="similarity">
    <text evidence="1">Belongs to the membrane fusion protein (MFP) (TC 8.A.1) family.</text>
</comment>
<organism evidence="4 5">
    <name type="scientific">Desulfobaculum bizertense DSM 18034</name>
    <dbReference type="NCBI Taxonomy" id="1121442"/>
    <lineage>
        <taxon>Bacteria</taxon>
        <taxon>Pseudomonadati</taxon>
        <taxon>Thermodesulfobacteriota</taxon>
        <taxon>Desulfovibrionia</taxon>
        <taxon>Desulfovibrionales</taxon>
        <taxon>Desulfovibrionaceae</taxon>
        <taxon>Desulfobaculum</taxon>
    </lineage>
</organism>
<dbReference type="Proteomes" id="UP000189733">
    <property type="component" value="Unassembled WGS sequence"/>
</dbReference>
<dbReference type="EMBL" id="FUYA01000001">
    <property type="protein sequence ID" value="SKA63434.1"/>
    <property type="molecule type" value="Genomic_DNA"/>
</dbReference>
<reference evidence="4 5" key="1">
    <citation type="submission" date="2017-02" db="EMBL/GenBank/DDBJ databases">
        <authorList>
            <person name="Peterson S.W."/>
        </authorList>
    </citation>
    <scope>NUCLEOTIDE SEQUENCE [LARGE SCALE GENOMIC DNA]</scope>
    <source>
        <strain evidence="4 5">DSM 18034</strain>
    </source>
</reference>
<dbReference type="AlphaFoldDB" id="A0A1T4VEN4"/>
<dbReference type="SUPFAM" id="SSF111369">
    <property type="entry name" value="HlyD-like secretion proteins"/>
    <property type="match status" value="1"/>
</dbReference>
<dbReference type="RefSeq" id="WP_078683458.1">
    <property type="nucleotide sequence ID" value="NZ_FUYA01000001.1"/>
</dbReference>
<dbReference type="GO" id="GO:1990281">
    <property type="term" value="C:efflux pump complex"/>
    <property type="evidence" value="ECO:0007669"/>
    <property type="project" value="TreeGrafter"/>
</dbReference>
<dbReference type="PANTHER" id="PTHR30469:SF15">
    <property type="entry name" value="HLYD FAMILY OF SECRETION PROTEINS"/>
    <property type="match status" value="1"/>
</dbReference>
<evidence type="ECO:0000259" key="3">
    <source>
        <dbReference type="Pfam" id="PF25967"/>
    </source>
</evidence>
<dbReference type="OrthoDB" id="2110899at2"/>
<dbReference type="Pfam" id="PF25967">
    <property type="entry name" value="RND-MFP_C"/>
    <property type="match status" value="1"/>
</dbReference>
<protein>
    <submittedName>
        <fullName evidence="4">RND family efflux transporter, MFP subunit</fullName>
    </submittedName>
</protein>
<dbReference type="PROSITE" id="PS51257">
    <property type="entry name" value="PROKAR_LIPOPROTEIN"/>
    <property type="match status" value="1"/>
</dbReference>
<keyword evidence="5" id="KW-1185">Reference proteome</keyword>
<evidence type="ECO:0000313" key="4">
    <source>
        <dbReference type="EMBL" id="SKA63434.1"/>
    </source>
</evidence>
<evidence type="ECO:0000256" key="2">
    <source>
        <dbReference type="SAM" id="SignalP"/>
    </source>
</evidence>
<proteinExistence type="inferred from homology"/>
<sequence>MRKQIVLVTVAAMVFCIGGLMGCSSPEEDKVAAPTIQKSTAGQPVTVMTVPPATGGKEWVSVGVSSSSEPLALSFDHSGKLARIFVREGQDVDKGMTLAELESKTDSKDVRQLKENIKVLKSQLADARVQEQKMGKLLRQEVVSKKEYEVTKELVLSTEAELDGQEKMMDTVQKNGGGSRLVAPERGYVSALPVEPGAQIVAGQPVVMVNANRGKEMLARIPQKLLPYVREGDAASVTFDVFREVHFAARVEFIGQTEATGLIPVRVLLEKADARVRDGMEGEVHFSMDRASDFSFVRVPEKAVFGEPGGNSYVWLVDQAAKTVNRSLVDVATRRDGQAVLFSGVSSGDVIVTSGVYSLEDGQSVEVK</sequence>
<dbReference type="GO" id="GO:0015562">
    <property type="term" value="F:efflux transmembrane transporter activity"/>
    <property type="evidence" value="ECO:0007669"/>
    <property type="project" value="TreeGrafter"/>
</dbReference>
<evidence type="ECO:0000256" key="1">
    <source>
        <dbReference type="ARBA" id="ARBA00009477"/>
    </source>
</evidence>
<dbReference type="Gene3D" id="2.40.30.170">
    <property type="match status" value="1"/>
</dbReference>
<dbReference type="InterPro" id="IPR058627">
    <property type="entry name" value="MdtA-like_C"/>
</dbReference>